<dbReference type="SUPFAM" id="SSF48452">
    <property type="entry name" value="TPR-like"/>
    <property type="match status" value="3"/>
</dbReference>
<gene>
    <name evidence="3" type="ORF">M430DRAFT_40050</name>
</gene>
<dbReference type="STRING" id="857342.A0A2T3B7I7"/>
<dbReference type="Gene3D" id="3.40.50.300">
    <property type="entry name" value="P-loop containing nucleotide triphosphate hydrolases"/>
    <property type="match status" value="1"/>
</dbReference>
<accession>A0A2T3B7I7</accession>
<name>A0A2T3B7I7_AMORE</name>
<sequence length="1124" mass="126563">MSSKVFRVRGLPLGTETEIISYLDRVLRLHASEPELQRRGKVTVAPSCDDDKTSVALLEWKGDAPDFLSSLGNKRAKGIELDDRDISFDDHFYGLTQLYSTREGEPINADIIAVTGLGGHAYGSFRGQGDLHRMWLCDFLSKDLPNCRTMIYGYDSKLSSPGINTILDYSRGFLEAIRNVRRSKEAIQRPLFFIGHSFGGIVIARSIINAAHTEDEVIASLYKATYGVLFFGTPHEGLVIKKFQEMIADNSPRHILLKEIEKESQVLFSQLLDFKNVVRGRKIVSFYEQSQTRQYVKDEMTQSWSRSGDYTIAVEVRSAVLQLPDSMETKIPLNLDHSQMAKFDYKTDEGYQRALYYLTEFEKSASEAVSTRFSPINITIKPLSTVPFARDPGFIGRNAVMAELDAKFSSCATHKRVGLVGLGGVGKSQIAIEYSYRLSRKSSQTWVFWVYAGTVTRFEQSYRDIANRLELPGRDSAQVNIMQLVSRWLADESNGPWLLILDNADEAKMFSPAAAQSSQHTETNLLAYIPQAATGSVLVTSRNTGAALKLVGGYNDIIKIEPMKPEEALNLLKAKLSSAQSITDFRDPDCKKLVAALDNVPLAITQAAAYISQGAPIIDVAVYLDMLYESEHSRTALLDEDVGDLRRDSEVPNAIITTWQISFRQIQRESPDAADLLSLMSVLHRQGIPKSLLLNETSDRLSLTKALVLLQGFSLITANSGTDNSFEMHRLVQLGTKKWLEVHDSIFKWEQKALRLLSKAVPDGDYENWESWRSLLPHVEAVLSYDGFQSRDDLLEQASILYSLSWYLEQKGDFRIAILKIEQALEIYERYLDRKDKTIAFTKNIYGTILSQIGQYDKAEAMYRQALQLLEKVLREESEDHLDTLVIINNLAIVLDDQGKYDEAEAMHRRALQLKEKVLGEEHPDTLQSIDNLAIVLMDQGKYDEAEVMHRQALQLREKVLGEEYPDTLQSINNLAVVLMNQGKYDEAEAMHRRALQLREKVLGEEHPDTLPSIDNLAAVLMNQGKYDEAEAMHRRALQLMEKVLGEEHPATLMSMDNLAIVLEEQGKYDEAHTLYQRAISGRRKVLGSDHPYTIKSLKRLSILLEKIKGGSVSSGPTSGDMVP</sequence>
<evidence type="ECO:0000259" key="2">
    <source>
        <dbReference type="Pfam" id="PF00931"/>
    </source>
</evidence>
<keyword evidence="4" id="KW-1185">Reference proteome</keyword>
<dbReference type="InterPro" id="IPR011990">
    <property type="entry name" value="TPR-like_helical_dom_sf"/>
</dbReference>
<dbReference type="InterPro" id="IPR029058">
    <property type="entry name" value="AB_hydrolase_fold"/>
</dbReference>
<reference evidence="3 4" key="1">
    <citation type="journal article" date="2018" name="New Phytol.">
        <title>Comparative genomics and transcriptomics depict ericoid mycorrhizal fungi as versatile saprotrophs and plant mutualists.</title>
        <authorList>
            <person name="Martino E."/>
            <person name="Morin E."/>
            <person name="Grelet G.A."/>
            <person name="Kuo A."/>
            <person name="Kohler A."/>
            <person name="Daghino S."/>
            <person name="Barry K.W."/>
            <person name="Cichocki N."/>
            <person name="Clum A."/>
            <person name="Dockter R.B."/>
            <person name="Hainaut M."/>
            <person name="Kuo R.C."/>
            <person name="LaButti K."/>
            <person name="Lindahl B.D."/>
            <person name="Lindquist E.A."/>
            <person name="Lipzen A."/>
            <person name="Khouja H.R."/>
            <person name="Magnuson J."/>
            <person name="Murat C."/>
            <person name="Ohm R.A."/>
            <person name="Singer S.W."/>
            <person name="Spatafora J.W."/>
            <person name="Wang M."/>
            <person name="Veneault-Fourrey C."/>
            <person name="Henrissat B."/>
            <person name="Grigoriev I.V."/>
            <person name="Martin F.M."/>
            <person name="Perotto S."/>
        </authorList>
    </citation>
    <scope>NUCLEOTIDE SEQUENCE [LARGE SCALE GENOMIC DNA]</scope>
    <source>
        <strain evidence="3 4">ATCC 22711</strain>
    </source>
</reference>
<evidence type="ECO:0000313" key="3">
    <source>
        <dbReference type="EMBL" id="PSS22802.1"/>
    </source>
</evidence>
<dbReference type="GO" id="GO:0043531">
    <property type="term" value="F:ADP binding"/>
    <property type="evidence" value="ECO:0007669"/>
    <property type="project" value="InterPro"/>
</dbReference>
<proteinExistence type="predicted"/>
<dbReference type="AlphaFoldDB" id="A0A2T3B7I7"/>
<dbReference type="Gene3D" id="3.40.50.1820">
    <property type="entry name" value="alpha/beta hydrolase"/>
    <property type="match status" value="1"/>
</dbReference>
<evidence type="ECO:0000313" key="4">
    <source>
        <dbReference type="Proteomes" id="UP000241818"/>
    </source>
</evidence>
<dbReference type="Pfam" id="PF13374">
    <property type="entry name" value="TPR_10"/>
    <property type="match status" value="1"/>
</dbReference>
<dbReference type="InterPro" id="IPR002182">
    <property type="entry name" value="NB-ARC"/>
</dbReference>
<feature type="repeat" description="TPR" evidence="1">
    <location>
        <begin position="840"/>
        <end position="873"/>
    </location>
</feature>
<dbReference type="NCBIfam" id="NF040586">
    <property type="entry name" value="FxSxx_TPR"/>
    <property type="match status" value="1"/>
</dbReference>
<evidence type="ECO:0000256" key="1">
    <source>
        <dbReference type="PROSITE-ProRule" id="PRU00339"/>
    </source>
</evidence>
<dbReference type="InParanoid" id="A0A2T3B7I7"/>
<keyword evidence="1" id="KW-0802">TPR repeat</keyword>
<dbReference type="PANTHER" id="PTHR46082">
    <property type="entry name" value="ATP/GTP-BINDING PROTEIN-RELATED"/>
    <property type="match status" value="1"/>
</dbReference>
<dbReference type="Proteomes" id="UP000241818">
    <property type="component" value="Unassembled WGS sequence"/>
</dbReference>
<dbReference type="SUPFAM" id="SSF52540">
    <property type="entry name" value="P-loop containing nucleoside triphosphate hydrolases"/>
    <property type="match status" value="1"/>
</dbReference>
<dbReference type="SUPFAM" id="SSF53474">
    <property type="entry name" value="alpha/beta-Hydrolases"/>
    <property type="match status" value="1"/>
</dbReference>
<dbReference type="Pfam" id="PF13424">
    <property type="entry name" value="TPR_12"/>
    <property type="match status" value="3"/>
</dbReference>
<dbReference type="InterPro" id="IPR027417">
    <property type="entry name" value="P-loop_NTPase"/>
</dbReference>
<organism evidence="3 4">
    <name type="scientific">Amorphotheca resinae ATCC 22711</name>
    <dbReference type="NCBI Taxonomy" id="857342"/>
    <lineage>
        <taxon>Eukaryota</taxon>
        <taxon>Fungi</taxon>
        <taxon>Dikarya</taxon>
        <taxon>Ascomycota</taxon>
        <taxon>Pezizomycotina</taxon>
        <taxon>Leotiomycetes</taxon>
        <taxon>Helotiales</taxon>
        <taxon>Amorphothecaceae</taxon>
        <taxon>Amorphotheca</taxon>
    </lineage>
</organism>
<dbReference type="Pfam" id="PF00931">
    <property type="entry name" value="NB-ARC"/>
    <property type="match status" value="1"/>
</dbReference>
<dbReference type="RefSeq" id="XP_024722848.1">
    <property type="nucleotide sequence ID" value="XM_024867363.1"/>
</dbReference>
<dbReference type="InterPro" id="IPR019734">
    <property type="entry name" value="TPR_rpt"/>
</dbReference>
<dbReference type="PANTHER" id="PTHR46082:SF6">
    <property type="entry name" value="AAA+ ATPASE DOMAIN-CONTAINING PROTEIN-RELATED"/>
    <property type="match status" value="1"/>
</dbReference>
<dbReference type="OrthoDB" id="1658288at2759"/>
<dbReference type="SMART" id="SM00028">
    <property type="entry name" value="TPR"/>
    <property type="match status" value="7"/>
</dbReference>
<dbReference type="InterPro" id="IPR053137">
    <property type="entry name" value="NLR-like"/>
</dbReference>
<protein>
    <recommendedName>
        <fullName evidence="2">NB-ARC domain-containing protein</fullName>
    </recommendedName>
</protein>
<feature type="repeat" description="TPR" evidence="1">
    <location>
        <begin position="969"/>
        <end position="1002"/>
    </location>
</feature>
<feature type="domain" description="NB-ARC" evidence="2">
    <location>
        <begin position="413"/>
        <end position="577"/>
    </location>
</feature>
<dbReference type="Gene3D" id="1.25.40.10">
    <property type="entry name" value="Tetratricopeptide repeat domain"/>
    <property type="match status" value="2"/>
</dbReference>
<dbReference type="EMBL" id="KZ679008">
    <property type="protein sequence ID" value="PSS22802.1"/>
    <property type="molecule type" value="Genomic_DNA"/>
</dbReference>
<dbReference type="PROSITE" id="PS50005">
    <property type="entry name" value="TPR"/>
    <property type="match status" value="2"/>
</dbReference>
<dbReference type="GeneID" id="36575444"/>